<proteinExistence type="predicted"/>
<name>A0ABQ3CW15_9RHOB</name>
<accession>A0ABQ3CW15</accession>
<dbReference type="PANTHER" id="PTHR10285">
    <property type="entry name" value="URIDINE KINASE"/>
    <property type="match status" value="1"/>
</dbReference>
<evidence type="ECO:0000313" key="3">
    <source>
        <dbReference type="Proteomes" id="UP000634455"/>
    </source>
</evidence>
<dbReference type="RefSeq" id="WP_189639056.1">
    <property type="nucleotide sequence ID" value="NZ_BMZF01000001.1"/>
</dbReference>
<sequence>MISPDKIAEALLDPILAAPRKSLRKLIAIAGPPASGKSTIAAALSRSLNDGGHKAQVVPMDGFHLDNTALKQLNLLDRKGAPETFDATRFLNLVKELSIEKRVTYPIFDRGQDKTIVQGGTIEPHCDIAVLEGNYLLLDAPVWRELMDFLDFSIFVEIPTDILNQRLIERWIAHGYTLSEAKVRAEANDLINARQILEMSNKSDLTIQPDGDSIFVSR</sequence>
<organism evidence="2 3">
    <name type="scientific">Paramylibacter ulvae</name>
    <dbReference type="NCBI Taxonomy" id="1651968"/>
    <lineage>
        <taxon>Bacteria</taxon>
        <taxon>Pseudomonadati</taxon>
        <taxon>Pseudomonadota</taxon>
        <taxon>Alphaproteobacteria</taxon>
        <taxon>Rhodobacterales</taxon>
        <taxon>Paracoccaceae</taxon>
        <taxon>Paramylibacter</taxon>
    </lineage>
</organism>
<evidence type="ECO:0000259" key="1">
    <source>
        <dbReference type="Pfam" id="PF00485"/>
    </source>
</evidence>
<dbReference type="InterPro" id="IPR027417">
    <property type="entry name" value="P-loop_NTPase"/>
</dbReference>
<dbReference type="EMBL" id="BMZF01000001">
    <property type="protein sequence ID" value="GHA43867.1"/>
    <property type="molecule type" value="Genomic_DNA"/>
</dbReference>
<dbReference type="InterPro" id="IPR006083">
    <property type="entry name" value="PRK/URK"/>
</dbReference>
<evidence type="ECO:0000313" key="2">
    <source>
        <dbReference type="EMBL" id="GHA43867.1"/>
    </source>
</evidence>
<feature type="domain" description="Phosphoribulokinase/uridine kinase" evidence="1">
    <location>
        <begin position="26"/>
        <end position="178"/>
    </location>
</feature>
<protein>
    <submittedName>
        <fullName evidence="2">Nucleoside triphosphate hydrolase</fullName>
    </submittedName>
</protein>
<gene>
    <name evidence="2" type="primary">frcK</name>
    <name evidence="2" type="ORF">GCM10008927_05780</name>
</gene>
<dbReference type="Proteomes" id="UP000634455">
    <property type="component" value="Unassembled WGS sequence"/>
</dbReference>
<dbReference type="GO" id="GO:0016787">
    <property type="term" value="F:hydrolase activity"/>
    <property type="evidence" value="ECO:0007669"/>
    <property type="project" value="UniProtKB-KW"/>
</dbReference>
<reference evidence="3" key="1">
    <citation type="journal article" date="2019" name="Int. J. Syst. Evol. Microbiol.">
        <title>The Global Catalogue of Microorganisms (GCM) 10K type strain sequencing project: providing services to taxonomists for standard genome sequencing and annotation.</title>
        <authorList>
            <consortium name="The Broad Institute Genomics Platform"/>
            <consortium name="The Broad Institute Genome Sequencing Center for Infectious Disease"/>
            <person name="Wu L."/>
            <person name="Ma J."/>
        </authorList>
    </citation>
    <scope>NUCLEOTIDE SEQUENCE [LARGE SCALE GENOMIC DNA]</scope>
    <source>
        <strain evidence="3">KCTC 32465</strain>
    </source>
</reference>
<keyword evidence="3" id="KW-1185">Reference proteome</keyword>
<dbReference type="Pfam" id="PF00485">
    <property type="entry name" value="PRK"/>
    <property type="match status" value="1"/>
</dbReference>
<comment type="caution">
    <text evidence="2">The sequence shown here is derived from an EMBL/GenBank/DDBJ whole genome shotgun (WGS) entry which is preliminary data.</text>
</comment>
<dbReference type="Gene3D" id="3.40.50.300">
    <property type="entry name" value="P-loop containing nucleotide triphosphate hydrolases"/>
    <property type="match status" value="1"/>
</dbReference>
<dbReference type="SUPFAM" id="SSF52540">
    <property type="entry name" value="P-loop containing nucleoside triphosphate hydrolases"/>
    <property type="match status" value="1"/>
</dbReference>
<keyword evidence="2" id="KW-0378">Hydrolase</keyword>